<feature type="transmembrane region" description="Helical" evidence="1">
    <location>
        <begin position="138"/>
        <end position="156"/>
    </location>
</feature>
<name>A0ABP5M4G4_9ACTN</name>
<feature type="transmembrane region" description="Helical" evidence="1">
    <location>
        <begin position="276"/>
        <end position="294"/>
    </location>
</feature>
<accession>A0ABP5M4G4</accession>
<feature type="transmembrane region" description="Helical" evidence="1">
    <location>
        <begin position="108"/>
        <end position="131"/>
    </location>
</feature>
<evidence type="ECO:0000313" key="2">
    <source>
        <dbReference type="EMBL" id="GAA2164168.1"/>
    </source>
</evidence>
<feature type="transmembrane region" description="Helical" evidence="1">
    <location>
        <begin position="397"/>
        <end position="415"/>
    </location>
</feature>
<feature type="transmembrane region" description="Helical" evidence="1">
    <location>
        <begin position="301"/>
        <end position="321"/>
    </location>
</feature>
<gene>
    <name evidence="2" type="ORF">GCM10009727_81400</name>
</gene>
<feature type="transmembrane region" description="Helical" evidence="1">
    <location>
        <begin position="33"/>
        <end position="52"/>
    </location>
</feature>
<feature type="transmembrane region" description="Helical" evidence="1">
    <location>
        <begin position="362"/>
        <end position="385"/>
    </location>
</feature>
<feature type="transmembrane region" description="Helical" evidence="1">
    <location>
        <begin position="501"/>
        <end position="521"/>
    </location>
</feature>
<comment type="caution">
    <text evidence="2">The sequence shown here is derived from an EMBL/GenBank/DDBJ whole genome shotgun (WGS) entry which is preliminary data.</text>
</comment>
<reference evidence="3" key="1">
    <citation type="journal article" date="2019" name="Int. J. Syst. Evol. Microbiol.">
        <title>The Global Catalogue of Microorganisms (GCM) 10K type strain sequencing project: providing services to taxonomists for standard genome sequencing and annotation.</title>
        <authorList>
            <consortium name="The Broad Institute Genomics Platform"/>
            <consortium name="The Broad Institute Genome Sequencing Center for Infectious Disease"/>
            <person name="Wu L."/>
            <person name="Ma J."/>
        </authorList>
    </citation>
    <scope>NUCLEOTIDE SEQUENCE [LARGE SCALE GENOMIC DNA]</scope>
    <source>
        <strain evidence="3">JCM 13850</strain>
    </source>
</reference>
<proteinExistence type="predicted"/>
<keyword evidence="1" id="KW-0472">Membrane</keyword>
<feature type="transmembrane region" description="Helical" evidence="1">
    <location>
        <begin position="528"/>
        <end position="549"/>
    </location>
</feature>
<keyword evidence="1" id="KW-0812">Transmembrane</keyword>
<evidence type="ECO:0000313" key="3">
    <source>
        <dbReference type="Proteomes" id="UP001501020"/>
    </source>
</evidence>
<dbReference type="Proteomes" id="UP001501020">
    <property type="component" value="Unassembled WGS sequence"/>
</dbReference>
<feature type="transmembrane region" description="Helical" evidence="1">
    <location>
        <begin position="427"/>
        <end position="446"/>
    </location>
</feature>
<sequence length="652" mass="68356">MRSVGRMMLDIVPVRRPARPARPAPPRTRGRRALPWLMAAGFAAQVCVRLWFARARTGPAANPDETGYLLAARLLAGGHGGDMSGNTFYQGGYPLLLTPAYWFSHDPMTVYTVVLAINAVIGAALFPLGYAAARRLRLSRRAALPLAWGAALLPATTFFGEFALADAVLPTIVLAWLCLWQRPWRQALGRLPSAGAARDRCIAPARPGARCAIKFSQARTWLRSRSQRLSSLGGPVRGARYLESVGRLSGGRIARDVGLASGVAAFAAAVHSRGEVVLAVHVAALVGFTVAGAVRRRGAVVAAGVVGLAVVAGGYAVAAAVNGHVRAELYPSGVRNLGAILGDRLTTGDGQAWALSGAAGQVWYLAVSTWGLGAVGLAAVAAVLVRRRSPAADRAMAALLLTLTFGIAYASSAALPDEHRVGNYAYGRYLSCVALVYALAGGAVLIRTSARRAAALVAAAAVITAATGLWVDRYAGERLRTYKFIGFDFPETSFLTGDRGALHLTAASLAALGLLCGFLVLSRLPKAGMVAAAGALAVTNLAALAFLFGTVPDRVHPAPPLPGAPAGGVAADASLNWAVRTMLIHPVWWTRVGRIDVRRERPAPGVCTVVVGQPDGTSPDATWPAHPAGWRPHSNRSWSIGWIAWHDPSCDQ</sequence>
<evidence type="ECO:0000256" key="1">
    <source>
        <dbReference type="SAM" id="Phobius"/>
    </source>
</evidence>
<keyword evidence="1" id="KW-1133">Transmembrane helix</keyword>
<dbReference type="EMBL" id="BAAAMR010000117">
    <property type="protein sequence ID" value="GAA2164168.1"/>
    <property type="molecule type" value="Genomic_DNA"/>
</dbReference>
<feature type="transmembrane region" description="Helical" evidence="1">
    <location>
        <begin position="453"/>
        <end position="471"/>
    </location>
</feature>
<organism evidence="2 3">
    <name type="scientific">Actinomadura napierensis</name>
    <dbReference type="NCBI Taxonomy" id="267854"/>
    <lineage>
        <taxon>Bacteria</taxon>
        <taxon>Bacillati</taxon>
        <taxon>Actinomycetota</taxon>
        <taxon>Actinomycetes</taxon>
        <taxon>Streptosporangiales</taxon>
        <taxon>Thermomonosporaceae</taxon>
        <taxon>Actinomadura</taxon>
    </lineage>
</organism>
<protein>
    <submittedName>
        <fullName evidence="2">Uncharacterized protein</fullName>
    </submittedName>
</protein>
<keyword evidence="3" id="KW-1185">Reference proteome</keyword>